<protein>
    <submittedName>
        <fullName evidence="1">Class Ib ribonucleoside-diphosphate reductase assembly flavoprotein NrdI</fullName>
    </submittedName>
</protein>
<dbReference type="InterPro" id="IPR004465">
    <property type="entry name" value="RNR_NrdI"/>
</dbReference>
<gene>
    <name evidence="1" type="primary">nrdI</name>
    <name evidence="1" type="ORF">K8V91_05035</name>
</gene>
<dbReference type="Proteomes" id="UP000749320">
    <property type="component" value="Unassembled WGS sequence"/>
</dbReference>
<accession>A0A921KJ92</accession>
<comment type="caution">
    <text evidence="1">The sequence shown here is derived from an EMBL/GenBank/DDBJ whole genome shotgun (WGS) entry which is preliminary data.</text>
</comment>
<dbReference type="PANTHER" id="PTHR37297:SF1">
    <property type="entry name" value="PROTEIN NRDI"/>
    <property type="match status" value="1"/>
</dbReference>
<dbReference type="NCBIfam" id="TIGR00333">
    <property type="entry name" value="nrdI"/>
    <property type="match status" value="1"/>
</dbReference>
<dbReference type="RefSeq" id="WP_087245433.1">
    <property type="nucleotide sequence ID" value="NZ_CAJKXS010000208.1"/>
</dbReference>
<name>A0A921KJ92_9FIRM</name>
<evidence type="ECO:0000313" key="2">
    <source>
        <dbReference type="Proteomes" id="UP000749320"/>
    </source>
</evidence>
<dbReference type="PIRSF" id="PIRSF005087">
    <property type="entry name" value="NrdI"/>
    <property type="match status" value="1"/>
</dbReference>
<sequence length="118" mass="13015">MKVVYASRTGNVQLMIDQLLISESLQIKTGKEIVSEPYLLFTYTDGYGEVPIEVSDFLTNNSNFIQGVIVSGDKGYGEAFCKAGDIISQEFDVPCLYRFENNGTDADVSAIQDIIDNV</sequence>
<dbReference type="EMBL" id="DYWV01000170">
    <property type="protein sequence ID" value="HJF40271.1"/>
    <property type="molecule type" value="Genomic_DNA"/>
</dbReference>
<dbReference type="Pfam" id="PF07972">
    <property type="entry name" value="Flavodoxin_NdrI"/>
    <property type="match status" value="1"/>
</dbReference>
<dbReference type="Gene3D" id="3.40.50.360">
    <property type="match status" value="1"/>
</dbReference>
<dbReference type="AlphaFoldDB" id="A0A921KJ92"/>
<organism evidence="1 2">
    <name type="scientific">Thomasclavelia spiroformis</name>
    <dbReference type="NCBI Taxonomy" id="29348"/>
    <lineage>
        <taxon>Bacteria</taxon>
        <taxon>Bacillati</taxon>
        <taxon>Bacillota</taxon>
        <taxon>Erysipelotrichia</taxon>
        <taxon>Erysipelotrichales</taxon>
        <taxon>Coprobacillaceae</taxon>
        <taxon>Thomasclavelia</taxon>
    </lineage>
</organism>
<dbReference type="SUPFAM" id="SSF52218">
    <property type="entry name" value="Flavoproteins"/>
    <property type="match status" value="1"/>
</dbReference>
<reference evidence="1" key="2">
    <citation type="submission" date="2021-09" db="EMBL/GenBank/DDBJ databases">
        <authorList>
            <person name="Gilroy R."/>
        </authorList>
    </citation>
    <scope>NUCLEOTIDE SEQUENCE</scope>
    <source>
        <strain evidence="1">CHK193-16274</strain>
    </source>
</reference>
<reference evidence="1" key="1">
    <citation type="journal article" date="2021" name="PeerJ">
        <title>Extensive microbial diversity within the chicken gut microbiome revealed by metagenomics and culture.</title>
        <authorList>
            <person name="Gilroy R."/>
            <person name="Ravi A."/>
            <person name="Getino M."/>
            <person name="Pursley I."/>
            <person name="Horton D.L."/>
            <person name="Alikhan N.F."/>
            <person name="Baker D."/>
            <person name="Gharbi K."/>
            <person name="Hall N."/>
            <person name="Watson M."/>
            <person name="Adriaenssens E.M."/>
            <person name="Foster-Nyarko E."/>
            <person name="Jarju S."/>
            <person name="Secka A."/>
            <person name="Antonio M."/>
            <person name="Oren A."/>
            <person name="Chaudhuri R.R."/>
            <person name="La Ragione R."/>
            <person name="Hildebrand F."/>
            <person name="Pallen M.J."/>
        </authorList>
    </citation>
    <scope>NUCLEOTIDE SEQUENCE</scope>
    <source>
        <strain evidence="1">CHK193-16274</strain>
    </source>
</reference>
<dbReference type="PANTHER" id="PTHR37297">
    <property type="entry name" value="PROTEIN NRDI"/>
    <property type="match status" value="1"/>
</dbReference>
<proteinExistence type="predicted"/>
<evidence type="ECO:0000313" key="1">
    <source>
        <dbReference type="EMBL" id="HJF40271.1"/>
    </source>
</evidence>
<dbReference type="GO" id="GO:0010181">
    <property type="term" value="F:FMN binding"/>
    <property type="evidence" value="ECO:0007669"/>
    <property type="project" value="InterPro"/>
</dbReference>
<dbReference type="InterPro" id="IPR029039">
    <property type="entry name" value="Flavoprotein-like_sf"/>
</dbReference>